<accession>A0A9W4T5R0</accession>
<name>A0A9W4T5R0_9GLOM</name>
<proteinExistence type="predicted"/>
<evidence type="ECO:0000313" key="1">
    <source>
        <dbReference type="EMBL" id="CAI2193971.1"/>
    </source>
</evidence>
<dbReference type="OrthoDB" id="2406877at2759"/>
<protein>
    <submittedName>
        <fullName evidence="1">12495_t:CDS:1</fullName>
    </submittedName>
</protein>
<dbReference type="AlphaFoldDB" id="A0A9W4T5R0"/>
<keyword evidence="2" id="KW-1185">Reference proteome</keyword>
<dbReference type="EMBL" id="CAMKVN010010277">
    <property type="protein sequence ID" value="CAI2193971.1"/>
    <property type="molecule type" value="Genomic_DNA"/>
</dbReference>
<reference evidence="1" key="1">
    <citation type="submission" date="2022-08" db="EMBL/GenBank/DDBJ databases">
        <authorList>
            <person name="Kallberg Y."/>
            <person name="Tangrot J."/>
            <person name="Rosling A."/>
        </authorList>
    </citation>
    <scope>NUCLEOTIDE SEQUENCE</scope>
    <source>
        <strain evidence="1">Wild A</strain>
    </source>
</reference>
<feature type="non-terminal residue" evidence="1">
    <location>
        <position position="1"/>
    </location>
</feature>
<dbReference type="Proteomes" id="UP001153678">
    <property type="component" value="Unassembled WGS sequence"/>
</dbReference>
<sequence length="82" mass="9631">ARNDKGLSSILEDALSKQQDIPFMAIENEESTKRINRTYHYILRFYSHLINSQKVLVTLIDIQVFFDILVLDKETPDECEEK</sequence>
<comment type="caution">
    <text evidence="1">The sequence shown here is derived from an EMBL/GenBank/DDBJ whole genome shotgun (WGS) entry which is preliminary data.</text>
</comment>
<organism evidence="1 2">
    <name type="scientific">Funneliformis geosporum</name>
    <dbReference type="NCBI Taxonomy" id="1117311"/>
    <lineage>
        <taxon>Eukaryota</taxon>
        <taxon>Fungi</taxon>
        <taxon>Fungi incertae sedis</taxon>
        <taxon>Mucoromycota</taxon>
        <taxon>Glomeromycotina</taxon>
        <taxon>Glomeromycetes</taxon>
        <taxon>Glomerales</taxon>
        <taxon>Glomeraceae</taxon>
        <taxon>Funneliformis</taxon>
    </lineage>
</organism>
<gene>
    <name evidence="1" type="ORF">FWILDA_LOCUS16343</name>
</gene>
<evidence type="ECO:0000313" key="2">
    <source>
        <dbReference type="Proteomes" id="UP001153678"/>
    </source>
</evidence>
<feature type="non-terminal residue" evidence="1">
    <location>
        <position position="82"/>
    </location>
</feature>